<comment type="caution">
    <text evidence="1">The sequence shown here is derived from an EMBL/GenBank/DDBJ whole genome shotgun (WGS) entry which is preliminary data.</text>
</comment>
<reference evidence="1 2" key="1">
    <citation type="submission" date="2014-09" db="EMBL/GenBank/DDBJ databases">
        <title>Lactobacillus mucosae CRL573 Genome Sequencing.</title>
        <authorList>
            <person name="Bleckwedel J."/>
            <person name="Teran L.C."/>
            <person name="Bonacina J."/>
            <person name="Saavedra L."/>
            <person name="Mozzi F.B."/>
            <person name="Raya R.R."/>
        </authorList>
    </citation>
    <scope>NUCLEOTIDE SEQUENCE [LARGE SCALE GENOMIC DNA]</scope>
    <source>
        <strain evidence="1 2">CRL573</strain>
    </source>
</reference>
<name>A0A099YBJ6_LIMMU</name>
<sequence>MDHQPDMRDWSFAKRALAEIQQAKRKKWYSFWVQVELPDGKNTGINCPETFSMQCGSTKKASSRLVFDH</sequence>
<proteinExistence type="predicted"/>
<organism evidence="1 2">
    <name type="scientific">Limosilactobacillus mucosae</name>
    <name type="common">Lactobacillus mucosae</name>
    <dbReference type="NCBI Taxonomy" id="97478"/>
    <lineage>
        <taxon>Bacteria</taxon>
        <taxon>Bacillati</taxon>
        <taxon>Bacillota</taxon>
        <taxon>Bacilli</taxon>
        <taxon>Lactobacillales</taxon>
        <taxon>Lactobacillaceae</taxon>
        <taxon>Limosilactobacillus</taxon>
    </lineage>
</organism>
<dbReference type="Proteomes" id="UP000030001">
    <property type="component" value="Unassembled WGS sequence"/>
</dbReference>
<evidence type="ECO:0000313" key="2">
    <source>
        <dbReference type="Proteomes" id="UP000030001"/>
    </source>
</evidence>
<gene>
    <name evidence="1" type="ORF">LX03_06930</name>
</gene>
<evidence type="ECO:0000313" key="1">
    <source>
        <dbReference type="EMBL" id="KGL66781.1"/>
    </source>
</evidence>
<dbReference type="EMBL" id="JROC01000033">
    <property type="protein sequence ID" value="KGL66781.1"/>
    <property type="molecule type" value="Genomic_DNA"/>
</dbReference>
<protein>
    <submittedName>
        <fullName evidence="1">Uncharacterized protein</fullName>
    </submittedName>
</protein>
<dbReference type="AlphaFoldDB" id="A0A099YBJ6"/>
<accession>A0A099YBJ6</accession>